<dbReference type="InterPro" id="IPR036366">
    <property type="entry name" value="PGBDSf"/>
</dbReference>
<evidence type="ECO:0000313" key="3">
    <source>
        <dbReference type="Proteomes" id="UP000178222"/>
    </source>
</evidence>
<dbReference type="EMBL" id="MHUL01000019">
    <property type="protein sequence ID" value="OHA76976.1"/>
    <property type="molecule type" value="Genomic_DNA"/>
</dbReference>
<dbReference type="InterPro" id="IPR002477">
    <property type="entry name" value="Peptidoglycan-bd-like"/>
</dbReference>
<feature type="domain" description="Peptidoglycan binding-like" evidence="1">
    <location>
        <begin position="42"/>
        <end position="83"/>
    </location>
</feature>
<name>A0A1G2RVX2_9BACT</name>
<evidence type="ECO:0000313" key="2">
    <source>
        <dbReference type="EMBL" id="OHA76976.1"/>
    </source>
</evidence>
<gene>
    <name evidence="2" type="ORF">A3J30_03125</name>
</gene>
<reference evidence="2 3" key="1">
    <citation type="journal article" date="2016" name="Nat. Commun.">
        <title>Thousands of microbial genomes shed light on interconnected biogeochemical processes in an aquifer system.</title>
        <authorList>
            <person name="Anantharaman K."/>
            <person name="Brown C.T."/>
            <person name="Hug L.A."/>
            <person name="Sharon I."/>
            <person name="Castelle C.J."/>
            <person name="Probst A.J."/>
            <person name="Thomas B.C."/>
            <person name="Singh A."/>
            <person name="Wilkins M.J."/>
            <person name="Karaoz U."/>
            <person name="Brodie E.L."/>
            <person name="Williams K.H."/>
            <person name="Hubbard S.S."/>
            <person name="Banfield J.F."/>
        </authorList>
    </citation>
    <scope>NUCLEOTIDE SEQUENCE [LARGE SCALE GENOMIC DNA]</scope>
</reference>
<comment type="caution">
    <text evidence="2">The sequence shown here is derived from an EMBL/GenBank/DDBJ whole genome shotgun (WGS) entry which is preliminary data.</text>
</comment>
<dbReference type="Proteomes" id="UP000178222">
    <property type="component" value="Unassembled WGS sequence"/>
</dbReference>
<dbReference type="Gene3D" id="1.10.101.10">
    <property type="entry name" value="PGBD-like superfamily/PGBD"/>
    <property type="match status" value="1"/>
</dbReference>
<dbReference type="SUPFAM" id="SSF47090">
    <property type="entry name" value="PGBD-like"/>
    <property type="match status" value="1"/>
</dbReference>
<dbReference type="Pfam" id="PF01471">
    <property type="entry name" value="PG_binding_1"/>
    <property type="match status" value="1"/>
</dbReference>
<sequence>MAELQDQIRQLRSQLAALQGQPNPPRAVSCMGFNHNLFFGVRGEEVRCLQEFLKAQGEDVYPEGLVTGNFLALTQQAVIRFQEIYASEILAPLSLNSGTGYVGQMTRNKMNQMIGF</sequence>
<dbReference type="InterPro" id="IPR036365">
    <property type="entry name" value="PGBD-like_sf"/>
</dbReference>
<protein>
    <recommendedName>
        <fullName evidence="1">Peptidoglycan binding-like domain-containing protein</fullName>
    </recommendedName>
</protein>
<evidence type="ECO:0000259" key="1">
    <source>
        <dbReference type="Pfam" id="PF01471"/>
    </source>
</evidence>
<organism evidence="2 3">
    <name type="scientific">Candidatus Wildermuthbacteria bacterium RIFCSPLOWO2_02_FULL_47_9c</name>
    <dbReference type="NCBI Taxonomy" id="1802466"/>
    <lineage>
        <taxon>Bacteria</taxon>
        <taxon>Candidatus Wildermuthiibacteriota</taxon>
    </lineage>
</organism>
<dbReference type="AlphaFoldDB" id="A0A1G2RVX2"/>
<proteinExistence type="predicted"/>
<accession>A0A1G2RVX2</accession>